<reference evidence="3" key="1">
    <citation type="submission" date="2017-11" db="EMBL/GenBank/DDBJ databases">
        <authorList>
            <person name="Watanabe M."/>
            <person name="Kojima H."/>
        </authorList>
    </citation>
    <scope>NUCLEOTIDE SEQUENCE [LARGE SCALE GENOMIC DNA]</scope>
    <source>
        <strain evidence="3">Tokyo 01</strain>
    </source>
</reference>
<comment type="caution">
    <text evidence="2">The sequence shown here is derived from an EMBL/GenBank/DDBJ whole genome shotgun (WGS) entry which is preliminary data.</text>
</comment>
<dbReference type="RefSeq" id="WP_208022550.1">
    <property type="nucleotide sequence ID" value="NZ_BEXT01000001.1"/>
</dbReference>
<evidence type="ECO:0000313" key="2">
    <source>
        <dbReference type="EMBL" id="GBC61139.1"/>
    </source>
</evidence>
<reference evidence="3" key="2">
    <citation type="submission" date="2019-01" db="EMBL/GenBank/DDBJ databases">
        <title>Genome sequence of Desulfonema ishimotonii strain Tokyo 01.</title>
        <authorList>
            <person name="Fukui M."/>
        </authorList>
    </citation>
    <scope>NUCLEOTIDE SEQUENCE [LARGE SCALE GENOMIC DNA]</scope>
    <source>
        <strain evidence="3">Tokyo 01</strain>
    </source>
</reference>
<proteinExistence type="predicted"/>
<keyword evidence="3" id="KW-1185">Reference proteome</keyword>
<sequence length="52" mass="5827">MSQDTVKEDKDKKETSPEEQTEKEPVCTATTTAEHSRLEDEDEPCDDGRAGE</sequence>
<protein>
    <submittedName>
        <fullName evidence="2">Uncharacterized protein</fullName>
    </submittedName>
</protein>
<gene>
    <name evidence="2" type="ORF">DENIS_2099</name>
</gene>
<name>A0A401FW10_9BACT</name>
<evidence type="ECO:0000256" key="1">
    <source>
        <dbReference type="SAM" id="MobiDB-lite"/>
    </source>
</evidence>
<dbReference type="EMBL" id="BEXT01000001">
    <property type="protein sequence ID" value="GBC61139.1"/>
    <property type="molecule type" value="Genomic_DNA"/>
</dbReference>
<feature type="region of interest" description="Disordered" evidence="1">
    <location>
        <begin position="1"/>
        <end position="52"/>
    </location>
</feature>
<dbReference type="Proteomes" id="UP000288096">
    <property type="component" value="Unassembled WGS sequence"/>
</dbReference>
<evidence type="ECO:0000313" key="3">
    <source>
        <dbReference type="Proteomes" id="UP000288096"/>
    </source>
</evidence>
<dbReference type="AlphaFoldDB" id="A0A401FW10"/>
<accession>A0A401FW10</accession>
<feature type="compositionally biased region" description="Basic and acidic residues" evidence="1">
    <location>
        <begin position="1"/>
        <end position="25"/>
    </location>
</feature>
<organism evidence="2 3">
    <name type="scientific">Desulfonema ishimotonii</name>
    <dbReference type="NCBI Taxonomy" id="45657"/>
    <lineage>
        <taxon>Bacteria</taxon>
        <taxon>Pseudomonadati</taxon>
        <taxon>Thermodesulfobacteriota</taxon>
        <taxon>Desulfobacteria</taxon>
        <taxon>Desulfobacterales</taxon>
        <taxon>Desulfococcaceae</taxon>
        <taxon>Desulfonema</taxon>
    </lineage>
</organism>